<dbReference type="AlphaFoldDB" id="A0A9W9IET2"/>
<feature type="binding site" evidence="9">
    <location>
        <begin position="14"/>
        <end position="19"/>
    </location>
    <ligand>
        <name>NAD(+)</name>
        <dbReference type="ChEBI" id="CHEBI:57540"/>
    </ligand>
</feature>
<reference evidence="15" key="1">
    <citation type="submission" date="2022-11" db="EMBL/GenBank/DDBJ databases">
        <authorList>
            <person name="Petersen C."/>
        </authorList>
    </citation>
    <scope>NUCLEOTIDE SEQUENCE</scope>
    <source>
        <strain evidence="15">IBT 26290</strain>
    </source>
</reference>
<dbReference type="InterPro" id="IPR036291">
    <property type="entry name" value="NAD(P)-bd_dom_sf"/>
</dbReference>
<comment type="catalytic activity">
    <reaction evidence="5 11">
        <text>sn-glycerol 3-phosphate + NAD(+) = dihydroxyacetone phosphate + NADH + H(+)</text>
        <dbReference type="Rhea" id="RHEA:11092"/>
        <dbReference type="ChEBI" id="CHEBI:15378"/>
        <dbReference type="ChEBI" id="CHEBI:57540"/>
        <dbReference type="ChEBI" id="CHEBI:57597"/>
        <dbReference type="ChEBI" id="CHEBI:57642"/>
        <dbReference type="ChEBI" id="CHEBI:57945"/>
        <dbReference type="EC" id="1.1.1.8"/>
    </reaction>
</comment>
<dbReference type="FunFam" id="1.10.1040.10:FF:000004">
    <property type="entry name" value="Glycerol-3-phosphate dehydrogenase [NAD(+)]"/>
    <property type="match status" value="1"/>
</dbReference>
<feature type="binding site" evidence="9">
    <location>
        <position position="360"/>
    </location>
    <ligand>
        <name>NAD(+)</name>
        <dbReference type="ChEBI" id="CHEBI:57540"/>
    </ligand>
</feature>
<dbReference type="GO" id="GO:0005829">
    <property type="term" value="C:cytosol"/>
    <property type="evidence" value="ECO:0007669"/>
    <property type="project" value="TreeGrafter"/>
</dbReference>
<feature type="domain" description="Glycerol-3-phosphate dehydrogenase NAD-dependent C-terminal" evidence="14">
    <location>
        <begin position="254"/>
        <end position="400"/>
    </location>
</feature>
<feature type="binding site" evidence="9">
    <location>
        <position position="358"/>
    </location>
    <ligand>
        <name>NAD(+)</name>
        <dbReference type="ChEBI" id="CHEBI:57540"/>
    </ligand>
</feature>
<dbReference type="InterPro" id="IPR006168">
    <property type="entry name" value="G3P_DH_NAD-dep"/>
</dbReference>
<evidence type="ECO:0000256" key="6">
    <source>
        <dbReference type="ARBA" id="ARBA00072861"/>
    </source>
</evidence>
<dbReference type="PRINTS" id="PR00077">
    <property type="entry name" value="GPDHDRGNASE"/>
</dbReference>
<feature type="compositionally biased region" description="Basic and acidic residues" evidence="12">
    <location>
        <begin position="193"/>
        <end position="212"/>
    </location>
</feature>
<keyword evidence="3 10" id="KW-0560">Oxidoreductase</keyword>
<feature type="domain" description="Glycerol-3-phosphate dehydrogenase NAD-dependent N-terminal" evidence="13">
    <location>
        <begin position="9"/>
        <end position="188"/>
    </location>
</feature>
<dbReference type="EMBL" id="JAPQKN010000001">
    <property type="protein sequence ID" value="KAJ5175393.1"/>
    <property type="molecule type" value="Genomic_DNA"/>
</dbReference>
<dbReference type="PANTHER" id="PTHR11728:SF31">
    <property type="entry name" value="GLYCEROL-3-PHOSPHATE DEHYDROGENASE [NAD(+)]"/>
    <property type="match status" value="1"/>
</dbReference>
<dbReference type="PROSITE" id="PS00957">
    <property type="entry name" value="NAD_G3PDH"/>
    <property type="match status" value="1"/>
</dbReference>
<evidence type="ECO:0000256" key="10">
    <source>
        <dbReference type="RuleBase" id="RU000437"/>
    </source>
</evidence>
<keyword evidence="4 9" id="KW-0520">NAD</keyword>
<dbReference type="Gene3D" id="1.10.1040.10">
    <property type="entry name" value="N-(1-d-carboxylethyl)-l-norvaline Dehydrogenase, domain 2"/>
    <property type="match status" value="1"/>
</dbReference>
<evidence type="ECO:0000256" key="7">
    <source>
        <dbReference type="PIRSR" id="PIRSR000114-1"/>
    </source>
</evidence>
<sequence>MSKTSLKHKVAIIGSGNWGSTIGKIVAENAKEHKKLFETTIVMWAFEEDVDVPNDPGLWEKLGAGPVKLSHAINTVHQNIKYLPGVRLPDNLVANSNLQDTVKDATILVFNLPHQFLSMTLSQINGYHRPYARGISCIKGVDVADGTVTLYSEMVMEKLQIYCCALSGANIAPEVVAEKFCETTIGYDSPPMDYKERDGSPRDNRVKVDEQRQSNSKPTHIKLSPIPKEYPPVESSLLKTLFERPYFQVHVVRDVAGVALGGALKNIIALAAGFVTGKKWGENTKAAIVRIGVLEMVEFGRTWFSKSVDERTFTEESAGMADLIASCNAGRNYRSALRSVEKGVPIEEIEETELGGQKLQGISTARAVHEFLSKEGKLDKFPLFASVYEIIENHQSVEKLPSLLRKDPKAQN</sequence>
<dbReference type="InterPro" id="IPR006109">
    <property type="entry name" value="G3P_DH_NAD-dep_C"/>
</dbReference>
<dbReference type="InterPro" id="IPR008927">
    <property type="entry name" value="6-PGluconate_DH-like_C_sf"/>
</dbReference>
<comment type="similarity">
    <text evidence="1 10">Belongs to the NAD-dependent glycerol-3-phosphate dehydrogenase family.</text>
</comment>
<feature type="binding site" evidence="9">
    <location>
        <position position="46"/>
    </location>
    <ligand>
        <name>NAD(+)</name>
        <dbReference type="ChEBI" id="CHEBI:57540"/>
    </ligand>
</feature>
<dbReference type="PIRSF" id="PIRSF000114">
    <property type="entry name" value="Glycerol-3-P_dh"/>
    <property type="match status" value="1"/>
</dbReference>
<evidence type="ECO:0000256" key="2">
    <source>
        <dbReference type="ARBA" id="ARBA00013218"/>
    </source>
</evidence>
<dbReference type="GO" id="GO:0005634">
    <property type="term" value="C:nucleus"/>
    <property type="evidence" value="ECO:0007669"/>
    <property type="project" value="TreeGrafter"/>
</dbReference>
<dbReference type="Pfam" id="PF07479">
    <property type="entry name" value="NAD_Gly3P_dh_C"/>
    <property type="match status" value="1"/>
</dbReference>
<evidence type="ECO:0000256" key="8">
    <source>
        <dbReference type="PIRSR" id="PIRSR000114-2"/>
    </source>
</evidence>
<dbReference type="GO" id="GO:0005975">
    <property type="term" value="P:carbohydrate metabolic process"/>
    <property type="evidence" value="ECO:0007669"/>
    <property type="project" value="InterPro"/>
</dbReference>
<feature type="region of interest" description="Disordered" evidence="12">
    <location>
        <begin position="191"/>
        <end position="220"/>
    </location>
</feature>
<dbReference type="PANTHER" id="PTHR11728">
    <property type="entry name" value="GLYCEROL-3-PHOSPHATE DEHYDROGENASE"/>
    <property type="match status" value="1"/>
</dbReference>
<keyword evidence="16" id="KW-1185">Reference proteome</keyword>
<proteinExistence type="inferred from homology"/>
<dbReference type="OrthoDB" id="10263760at2759"/>
<gene>
    <name evidence="15" type="ORF">N7482_001270</name>
</gene>
<evidence type="ECO:0000256" key="9">
    <source>
        <dbReference type="PIRSR" id="PIRSR000114-3"/>
    </source>
</evidence>
<dbReference type="GeneID" id="81422571"/>
<dbReference type="Pfam" id="PF01210">
    <property type="entry name" value="NAD_Gly3P_dh_N"/>
    <property type="match status" value="1"/>
</dbReference>
<accession>A0A9W9IET2</accession>
<comment type="caution">
    <text evidence="15">The sequence shown here is derived from an EMBL/GenBank/DDBJ whole genome shotgun (WGS) entry which is preliminary data.</text>
</comment>
<dbReference type="InterPro" id="IPR013328">
    <property type="entry name" value="6PGD_dom2"/>
</dbReference>
<feature type="binding site" evidence="8">
    <location>
        <position position="139"/>
    </location>
    <ligand>
        <name>substrate</name>
    </ligand>
</feature>
<dbReference type="GO" id="GO:0046168">
    <property type="term" value="P:glycerol-3-phosphate catabolic process"/>
    <property type="evidence" value="ECO:0007669"/>
    <property type="project" value="UniProtKB-UniRule"/>
</dbReference>
<organism evidence="15 16">
    <name type="scientific">Penicillium canariense</name>
    <dbReference type="NCBI Taxonomy" id="189055"/>
    <lineage>
        <taxon>Eukaryota</taxon>
        <taxon>Fungi</taxon>
        <taxon>Dikarya</taxon>
        <taxon>Ascomycota</taxon>
        <taxon>Pezizomycotina</taxon>
        <taxon>Eurotiomycetes</taxon>
        <taxon>Eurotiomycetidae</taxon>
        <taxon>Eurotiales</taxon>
        <taxon>Aspergillaceae</taxon>
        <taxon>Penicillium</taxon>
    </lineage>
</organism>
<dbReference type="EC" id="1.1.1.8" evidence="2 11"/>
<dbReference type="Gene3D" id="3.40.50.720">
    <property type="entry name" value="NAD(P)-binding Rossmann-like Domain"/>
    <property type="match status" value="1"/>
</dbReference>
<feature type="binding site" evidence="9">
    <location>
        <position position="331"/>
    </location>
    <ligand>
        <name>NAD(+)</name>
        <dbReference type="ChEBI" id="CHEBI:57540"/>
    </ligand>
</feature>
<dbReference type="Proteomes" id="UP001149163">
    <property type="component" value="Unassembled WGS sequence"/>
</dbReference>
<evidence type="ECO:0000256" key="12">
    <source>
        <dbReference type="SAM" id="MobiDB-lite"/>
    </source>
</evidence>
<name>A0A9W9IET2_9EURO</name>
<evidence type="ECO:0000256" key="11">
    <source>
        <dbReference type="RuleBase" id="RU361243"/>
    </source>
</evidence>
<evidence type="ECO:0000256" key="1">
    <source>
        <dbReference type="ARBA" id="ARBA00011009"/>
    </source>
</evidence>
<evidence type="ECO:0000313" key="15">
    <source>
        <dbReference type="EMBL" id="KAJ5175393.1"/>
    </source>
</evidence>
<feature type="binding site" evidence="8">
    <location>
        <begin position="331"/>
        <end position="332"/>
    </location>
    <ligand>
        <name>substrate</name>
    </ligand>
</feature>
<reference evidence="15" key="2">
    <citation type="journal article" date="2023" name="IMA Fungus">
        <title>Comparative genomic study of the Penicillium genus elucidates a diverse pangenome and 15 lateral gene transfer events.</title>
        <authorList>
            <person name="Petersen C."/>
            <person name="Sorensen T."/>
            <person name="Nielsen M.R."/>
            <person name="Sondergaard T.E."/>
            <person name="Sorensen J.L."/>
            <person name="Fitzpatrick D.A."/>
            <person name="Frisvad J.C."/>
            <person name="Nielsen K.L."/>
        </authorList>
    </citation>
    <scope>NUCLEOTIDE SEQUENCE</scope>
    <source>
        <strain evidence="15">IBT 26290</strain>
    </source>
</reference>
<evidence type="ECO:0000256" key="3">
    <source>
        <dbReference type="ARBA" id="ARBA00023002"/>
    </source>
</evidence>
<protein>
    <recommendedName>
        <fullName evidence="6 11">Glycerol-3-phosphate dehydrogenase [NAD(+)]</fullName>
        <ecNumber evidence="2 11">1.1.1.8</ecNumber>
    </recommendedName>
</protein>
<evidence type="ECO:0000313" key="16">
    <source>
        <dbReference type="Proteomes" id="UP001149163"/>
    </source>
</evidence>
<evidence type="ECO:0000259" key="13">
    <source>
        <dbReference type="Pfam" id="PF01210"/>
    </source>
</evidence>
<evidence type="ECO:0000259" key="14">
    <source>
        <dbReference type="Pfam" id="PF07479"/>
    </source>
</evidence>
<feature type="binding site" evidence="9">
    <location>
        <position position="172"/>
    </location>
    <ligand>
        <name>NAD(+)</name>
        <dbReference type="ChEBI" id="CHEBI:57540"/>
    </ligand>
</feature>
<dbReference type="SUPFAM" id="SSF51735">
    <property type="entry name" value="NAD(P)-binding Rossmann-fold domains"/>
    <property type="match status" value="1"/>
</dbReference>
<dbReference type="RefSeq" id="XP_056547001.1">
    <property type="nucleotide sequence ID" value="XM_056683395.1"/>
</dbReference>
<evidence type="ECO:0000256" key="5">
    <source>
        <dbReference type="ARBA" id="ARBA00048683"/>
    </source>
</evidence>
<dbReference type="SUPFAM" id="SSF48179">
    <property type="entry name" value="6-phosphogluconate dehydrogenase C-terminal domain-like"/>
    <property type="match status" value="1"/>
</dbReference>
<feature type="binding site" evidence="9">
    <location>
        <position position="116"/>
    </location>
    <ligand>
        <name>NAD(+)</name>
        <dbReference type="ChEBI" id="CHEBI:57540"/>
    </ligand>
</feature>
<dbReference type="GO" id="GO:0051287">
    <property type="term" value="F:NAD binding"/>
    <property type="evidence" value="ECO:0007669"/>
    <property type="project" value="UniProtKB-UniRule"/>
</dbReference>
<dbReference type="GO" id="GO:0141152">
    <property type="term" value="F:glycerol-3-phosphate dehydrogenase (NAD+) activity"/>
    <property type="evidence" value="ECO:0007669"/>
    <property type="project" value="UniProtKB-UniRule"/>
</dbReference>
<evidence type="ECO:0000256" key="4">
    <source>
        <dbReference type="ARBA" id="ARBA00023027"/>
    </source>
</evidence>
<dbReference type="InterPro" id="IPR011128">
    <property type="entry name" value="G3P_DH_NAD-dep_N"/>
</dbReference>
<feature type="active site" description="Proton acceptor" evidence="7">
    <location>
        <position position="265"/>
    </location>
</feature>